<dbReference type="InterPro" id="IPR029058">
    <property type="entry name" value="AB_hydrolase_fold"/>
</dbReference>
<dbReference type="InterPro" id="IPR001563">
    <property type="entry name" value="Peptidase_S10"/>
</dbReference>
<accession>A0A067DHB6</accession>
<sequence length="93" mass="10609">MQMDWMRHLEVGIPALLEDGIRVLIYAGGAIEWFGRKDVVAAPTVLFKVDGEEAWQMKSHGPLTFFKEQLHDACHMVPVDQPKASLQMLQSWM</sequence>
<dbReference type="EMBL" id="KK788986">
    <property type="protein sequence ID" value="KDO38021.1"/>
    <property type="molecule type" value="Genomic_DNA"/>
</dbReference>
<evidence type="ECO:0000313" key="2">
    <source>
        <dbReference type="EMBL" id="KDO38021.1"/>
    </source>
</evidence>
<dbReference type="AlphaFoldDB" id="A0A067DHB6"/>
<evidence type="ECO:0000256" key="1">
    <source>
        <dbReference type="ARBA" id="ARBA00009431"/>
    </source>
</evidence>
<dbReference type="Gene3D" id="3.40.50.1820">
    <property type="entry name" value="alpha/beta hydrolase"/>
    <property type="match status" value="1"/>
</dbReference>
<name>A0A067DHB6_CITSI</name>
<evidence type="ECO:0008006" key="4">
    <source>
        <dbReference type="Google" id="ProtNLM"/>
    </source>
</evidence>
<dbReference type="SUPFAM" id="SSF53474">
    <property type="entry name" value="alpha/beta-Hydrolases"/>
    <property type="match status" value="1"/>
</dbReference>
<dbReference type="Proteomes" id="UP000027120">
    <property type="component" value="Unassembled WGS sequence"/>
</dbReference>
<organism evidence="2 3">
    <name type="scientific">Citrus sinensis</name>
    <name type="common">Sweet orange</name>
    <name type="synonym">Citrus aurantium var. sinensis</name>
    <dbReference type="NCBI Taxonomy" id="2711"/>
    <lineage>
        <taxon>Eukaryota</taxon>
        <taxon>Viridiplantae</taxon>
        <taxon>Streptophyta</taxon>
        <taxon>Embryophyta</taxon>
        <taxon>Tracheophyta</taxon>
        <taxon>Spermatophyta</taxon>
        <taxon>Magnoliopsida</taxon>
        <taxon>eudicotyledons</taxon>
        <taxon>Gunneridae</taxon>
        <taxon>Pentapetalae</taxon>
        <taxon>rosids</taxon>
        <taxon>malvids</taxon>
        <taxon>Sapindales</taxon>
        <taxon>Rutaceae</taxon>
        <taxon>Aurantioideae</taxon>
        <taxon>Citrus</taxon>
    </lineage>
</organism>
<gene>
    <name evidence="2" type="ORF">CISIN_1g044357mg</name>
</gene>
<reference evidence="2 3" key="1">
    <citation type="submission" date="2014-04" db="EMBL/GenBank/DDBJ databases">
        <authorList>
            <consortium name="International Citrus Genome Consortium"/>
            <person name="Gmitter F."/>
            <person name="Chen C."/>
            <person name="Farmerie W."/>
            <person name="Harkins T."/>
            <person name="Desany B."/>
            <person name="Mohiuddin M."/>
            <person name="Kodira C."/>
            <person name="Borodovsky M."/>
            <person name="Lomsadze A."/>
            <person name="Burns P."/>
            <person name="Jenkins J."/>
            <person name="Prochnik S."/>
            <person name="Shu S."/>
            <person name="Chapman J."/>
            <person name="Pitluck S."/>
            <person name="Schmutz J."/>
            <person name="Rokhsar D."/>
        </authorList>
    </citation>
    <scope>NUCLEOTIDE SEQUENCE</scope>
</reference>
<dbReference type="Pfam" id="PF00450">
    <property type="entry name" value="Peptidase_S10"/>
    <property type="match status" value="1"/>
</dbReference>
<keyword evidence="3" id="KW-1185">Reference proteome</keyword>
<evidence type="ECO:0000313" key="3">
    <source>
        <dbReference type="Proteomes" id="UP000027120"/>
    </source>
</evidence>
<comment type="similarity">
    <text evidence="1">Belongs to the peptidase S10 family.</text>
</comment>
<protein>
    <recommendedName>
        <fullName evidence="4">AB hydrolase-1 domain-containing protein</fullName>
    </recommendedName>
</protein>
<dbReference type="GO" id="GO:0006508">
    <property type="term" value="P:proteolysis"/>
    <property type="evidence" value="ECO:0007669"/>
    <property type="project" value="InterPro"/>
</dbReference>
<dbReference type="GO" id="GO:0004185">
    <property type="term" value="F:serine-type carboxypeptidase activity"/>
    <property type="evidence" value="ECO:0007669"/>
    <property type="project" value="InterPro"/>
</dbReference>
<dbReference type="SMR" id="A0A067DHB6"/>
<proteinExistence type="inferred from homology"/>